<dbReference type="Proteomes" id="UP000183567">
    <property type="component" value="Unassembled WGS sequence"/>
</dbReference>
<evidence type="ECO:0000313" key="3">
    <source>
        <dbReference type="Proteomes" id="UP000183567"/>
    </source>
</evidence>
<comment type="caution">
    <text evidence="2">The sequence shown here is derived from an EMBL/GenBank/DDBJ whole genome shotgun (WGS) entry which is preliminary data.</text>
</comment>
<protein>
    <submittedName>
        <fullName evidence="2">Uncharacterized protein</fullName>
    </submittedName>
</protein>
<gene>
    <name evidence="2" type="ORF">AZE42_06190</name>
</gene>
<sequence>MARGGTTAGCGDGEEGGYGDLVGDVTSTTAKKSRLTAA</sequence>
<dbReference type="AlphaFoldDB" id="A0A1J8QF88"/>
<keyword evidence="3" id="KW-1185">Reference proteome</keyword>
<feature type="compositionally biased region" description="Gly residues" evidence="1">
    <location>
        <begin position="1"/>
        <end position="11"/>
    </location>
</feature>
<name>A0A1J8QF88_9AGAM</name>
<evidence type="ECO:0000256" key="1">
    <source>
        <dbReference type="SAM" id="MobiDB-lite"/>
    </source>
</evidence>
<feature type="region of interest" description="Disordered" evidence="1">
    <location>
        <begin position="1"/>
        <end position="38"/>
    </location>
</feature>
<evidence type="ECO:0000313" key="2">
    <source>
        <dbReference type="EMBL" id="OJA10436.1"/>
    </source>
</evidence>
<reference evidence="2 3" key="1">
    <citation type="submission" date="2016-03" db="EMBL/GenBank/DDBJ databases">
        <title>Comparative genomics of the ectomycorrhizal sister species Rhizopogon vinicolor and Rhizopogon vesiculosus (Basidiomycota: Boletales) reveals a divergence of the mating type B locus.</title>
        <authorList>
            <person name="Mujic A.B."/>
            <person name="Kuo A."/>
            <person name="Tritt A."/>
            <person name="Lipzen A."/>
            <person name="Chen C."/>
            <person name="Johnson J."/>
            <person name="Sharma A."/>
            <person name="Barry K."/>
            <person name="Grigoriev I.V."/>
            <person name="Spatafora J.W."/>
        </authorList>
    </citation>
    <scope>NUCLEOTIDE SEQUENCE [LARGE SCALE GENOMIC DNA]</scope>
    <source>
        <strain evidence="2 3">AM-OR11-056</strain>
    </source>
</reference>
<organism evidence="2 3">
    <name type="scientific">Rhizopogon vesiculosus</name>
    <dbReference type="NCBI Taxonomy" id="180088"/>
    <lineage>
        <taxon>Eukaryota</taxon>
        <taxon>Fungi</taxon>
        <taxon>Dikarya</taxon>
        <taxon>Basidiomycota</taxon>
        <taxon>Agaricomycotina</taxon>
        <taxon>Agaricomycetes</taxon>
        <taxon>Agaricomycetidae</taxon>
        <taxon>Boletales</taxon>
        <taxon>Suillineae</taxon>
        <taxon>Rhizopogonaceae</taxon>
        <taxon>Rhizopogon</taxon>
    </lineage>
</organism>
<dbReference type="EMBL" id="LVVM01005477">
    <property type="protein sequence ID" value="OJA10436.1"/>
    <property type="molecule type" value="Genomic_DNA"/>
</dbReference>
<accession>A0A1J8QF88</accession>
<proteinExistence type="predicted"/>